<evidence type="ECO:0000256" key="1">
    <source>
        <dbReference type="ARBA" id="ARBA00022741"/>
    </source>
</evidence>
<dbReference type="SUPFAM" id="SSF52540">
    <property type="entry name" value="P-loop containing nucleoside triphosphate hydrolases"/>
    <property type="match status" value="1"/>
</dbReference>
<dbReference type="SMART" id="SM00838">
    <property type="entry name" value="EFG_C"/>
    <property type="match status" value="1"/>
</dbReference>
<dbReference type="SUPFAM" id="SSF54211">
    <property type="entry name" value="Ribosomal protein S5 domain 2-like"/>
    <property type="match status" value="1"/>
</dbReference>
<dbReference type="Gene3D" id="3.30.230.10">
    <property type="match status" value="1"/>
</dbReference>
<dbReference type="Pfam" id="PF00679">
    <property type="entry name" value="EFG_C"/>
    <property type="match status" value="1"/>
</dbReference>
<organism evidence="6 7">
    <name type="scientific">Paenibacillus timonensis</name>
    <dbReference type="NCBI Taxonomy" id="225915"/>
    <lineage>
        <taxon>Bacteria</taxon>
        <taxon>Bacillati</taxon>
        <taxon>Bacillota</taxon>
        <taxon>Bacilli</taxon>
        <taxon>Bacillales</taxon>
        <taxon>Paenibacillaceae</taxon>
        <taxon>Paenibacillus</taxon>
    </lineage>
</organism>
<comment type="caution">
    <text evidence="6">The sequence shown here is derived from an EMBL/GenBank/DDBJ whole genome shotgun (WGS) entry which is preliminary data.</text>
</comment>
<dbReference type="Gene3D" id="2.40.30.10">
    <property type="entry name" value="Translation factors"/>
    <property type="match status" value="1"/>
</dbReference>
<evidence type="ECO:0000313" key="7">
    <source>
        <dbReference type="Proteomes" id="UP001597211"/>
    </source>
</evidence>
<evidence type="ECO:0000259" key="5">
    <source>
        <dbReference type="PROSITE" id="PS51722"/>
    </source>
</evidence>
<keyword evidence="1" id="KW-0547">Nucleotide-binding</keyword>
<accession>A0ABW3SFL7</accession>
<evidence type="ECO:0000256" key="3">
    <source>
        <dbReference type="ARBA" id="ARBA00023134"/>
    </source>
</evidence>
<dbReference type="InterPro" id="IPR005517">
    <property type="entry name" value="Transl_elong_EFG/EF2_IV"/>
</dbReference>
<name>A0ABW3SFL7_9BACL</name>
<feature type="domain" description="Tr-type G" evidence="5">
    <location>
        <begin position="1"/>
        <end position="237"/>
    </location>
</feature>
<dbReference type="InterPro" id="IPR020568">
    <property type="entry name" value="Ribosomal_Su5_D2-typ_SF"/>
</dbReference>
<evidence type="ECO:0000313" key="6">
    <source>
        <dbReference type="EMBL" id="MFD1183583.1"/>
    </source>
</evidence>
<sequence length="655" mass="72801">MHKTIGLLAHVDAGKTTFAEALLFHTQTIRSRGRVDHRDAFLDSHEIEKARGITVFADQAEMKYGESTYFLLDTPGHVDFSAEMERALQVLDYAVTIVSAVEGVEGHTETVWQLLRSYGIPTFFFINKTDRTGADPDRVLEDIRSELSGDVLDLSGWAESGNLDEWRQAWLAEREEALLELFLDGAGSDEEWNAHLARLVQVGRVFPCLQGSALLDIGIDPFLNALDRLTVTTYDPRLPFAGRVYKIRHDEQGTRVTFIKALQGELKVRDEITYGPESEGDPRTEKVTGIRKYNGQRFVQTERVSAGELFAVTGLTEAYSGEAVGALRDTIRRELAPTLQSKVRFEPPLHLKEVLRVFRLLDAEDPTLGTRWDEALQELHIHVMGKIQLEILQQVLQERFRMNVAFGAPEILYKETIAAPVVGCGHFEPLGHYAEVHLRLEPGERGSGVTFVNACHADDLSVGYQNLIGQHVLEREHHGLLTGSPLTDVKVTLLTGRSHNKHTSGGDFREATYRALRQALEQAENLLLEPVYQFKIKAGLDHLGKVLTDIQQAHGRFDPPETAAETAVITGVVPVATFMDYGVELASMTHGKGSITLKSGGYEACHQTEAVIDRKSYNKNADPAYTSTSIFCAKGQAYSVSWEEAPSKMHASVEA</sequence>
<dbReference type="InterPro" id="IPR009000">
    <property type="entry name" value="Transl_B-barrel_sf"/>
</dbReference>
<dbReference type="PROSITE" id="PS51722">
    <property type="entry name" value="G_TR_2"/>
    <property type="match status" value="1"/>
</dbReference>
<dbReference type="InterPro" id="IPR027417">
    <property type="entry name" value="P-loop_NTPase"/>
</dbReference>
<dbReference type="PANTHER" id="PTHR43261:SF1">
    <property type="entry name" value="RIBOSOME-RELEASING FACTOR 2, MITOCHONDRIAL"/>
    <property type="match status" value="1"/>
</dbReference>
<dbReference type="SUPFAM" id="SSF50447">
    <property type="entry name" value="Translation proteins"/>
    <property type="match status" value="1"/>
</dbReference>
<keyword evidence="4" id="KW-0046">Antibiotic resistance</keyword>
<dbReference type="InterPro" id="IPR035647">
    <property type="entry name" value="EFG_III/V"/>
</dbReference>
<dbReference type="Gene3D" id="3.30.70.870">
    <property type="entry name" value="Elongation Factor G (Translational Gtpase), domain 3"/>
    <property type="match status" value="1"/>
</dbReference>
<dbReference type="Pfam" id="PF00009">
    <property type="entry name" value="GTP_EFTU"/>
    <property type="match status" value="1"/>
</dbReference>
<dbReference type="SUPFAM" id="SSF54980">
    <property type="entry name" value="EF-G C-terminal domain-like"/>
    <property type="match status" value="2"/>
</dbReference>
<evidence type="ECO:0000256" key="2">
    <source>
        <dbReference type="ARBA" id="ARBA00022917"/>
    </source>
</evidence>
<dbReference type="Pfam" id="PF03764">
    <property type="entry name" value="EFG_IV"/>
    <property type="match status" value="1"/>
</dbReference>
<dbReference type="Gene3D" id="3.30.70.240">
    <property type="match status" value="1"/>
</dbReference>
<dbReference type="PRINTS" id="PR00315">
    <property type="entry name" value="ELONGATNFCT"/>
</dbReference>
<dbReference type="InterPro" id="IPR014721">
    <property type="entry name" value="Ribsml_uS5_D2-typ_fold_subgr"/>
</dbReference>
<dbReference type="EMBL" id="JBHTKZ010000050">
    <property type="protein sequence ID" value="MFD1183583.1"/>
    <property type="molecule type" value="Genomic_DNA"/>
</dbReference>
<keyword evidence="2" id="KW-0648">Protein biosynthesis</keyword>
<dbReference type="InterPro" id="IPR000640">
    <property type="entry name" value="EFG_V-like"/>
</dbReference>
<dbReference type="InterPro" id="IPR000795">
    <property type="entry name" value="T_Tr_GTP-bd_dom"/>
</dbReference>
<keyword evidence="3" id="KW-0342">GTP-binding</keyword>
<dbReference type="Gene3D" id="3.40.50.300">
    <property type="entry name" value="P-loop containing nucleotide triphosphate hydrolases"/>
    <property type="match status" value="1"/>
</dbReference>
<dbReference type="InterPro" id="IPR035650">
    <property type="entry name" value="Tet_C"/>
</dbReference>
<dbReference type="NCBIfam" id="TIGR00231">
    <property type="entry name" value="small_GTP"/>
    <property type="match status" value="1"/>
</dbReference>
<reference evidence="7" key="1">
    <citation type="journal article" date="2019" name="Int. J. Syst. Evol. Microbiol.">
        <title>The Global Catalogue of Microorganisms (GCM) 10K type strain sequencing project: providing services to taxonomists for standard genome sequencing and annotation.</title>
        <authorList>
            <consortium name="The Broad Institute Genomics Platform"/>
            <consortium name="The Broad Institute Genome Sequencing Center for Infectious Disease"/>
            <person name="Wu L."/>
            <person name="Ma J."/>
        </authorList>
    </citation>
    <scope>NUCLEOTIDE SEQUENCE [LARGE SCALE GENOMIC DNA]</scope>
    <source>
        <strain evidence="7">CCUG 48216</strain>
    </source>
</reference>
<proteinExistence type="predicted"/>
<dbReference type="InterPro" id="IPR005225">
    <property type="entry name" value="Small_GTP-bd"/>
</dbReference>
<dbReference type="CDD" id="cd03711">
    <property type="entry name" value="Tet_C"/>
    <property type="match status" value="1"/>
</dbReference>
<dbReference type="PANTHER" id="PTHR43261">
    <property type="entry name" value="TRANSLATION ELONGATION FACTOR G-RELATED"/>
    <property type="match status" value="1"/>
</dbReference>
<keyword evidence="7" id="KW-1185">Reference proteome</keyword>
<dbReference type="SMART" id="SM00889">
    <property type="entry name" value="EFG_IV"/>
    <property type="match status" value="1"/>
</dbReference>
<evidence type="ECO:0000256" key="4">
    <source>
        <dbReference type="ARBA" id="ARBA00023251"/>
    </source>
</evidence>
<dbReference type="Proteomes" id="UP001597211">
    <property type="component" value="Unassembled WGS sequence"/>
</dbReference>
<dbReference type="RefSeq" id="WP_240270689.1">
    <property type="nucleotide sequence ID" value="NZ_JAKSXN010000053.1"/>
</dbReference>
<protein>
    <submittedName>
        <fullName evidence="6">GTP-binding protein</fullName>
    </submittedName>
</protein>
<dbReference type="PRINTS" id="PR01037">
    <property type="entry name" value="TCRTETOQM"/>
</dbReference>
<gene>
    <name evidence="6" type="ORF">ACFQ2Z_19755</name>
</gene>